<evidence type="ECO:0000256" key="1">
    <source>
        <dbReference type="SAM" id="MobiDB-lite"/>
    </source>
</evidence>
<dbReference type="EMBL" id="MU155218">
    <property type="protein sequence ID" value="KAF9479187.1"/>
    <property type="molecule type" value="Genomic_DNA"/>
</dbReference>
<feature type="compositionally biased region" description="Basic and acidic residues" evidence="1">
    <location>
        <begin position="10"/>
        <end position="21"/>
    </location>
</feature>
<evidence type="ECO:0000313" key="4">
    <source>
        <dbReference type="Proteomes" id="UP000807469"/>
    </source>
</evidence>
<sequence length="73" mass="8162">MGGRARRRRMGEENAGQREADGRGRMNLTFVSFTPFSLVSSLILFHRPLPSRHCFSPALLPSDLAAHNDLLLL</sequence>
<keyword evidence="2" id="KW-1133">Transmembrane helix</keyword>
<accession>A0A9P5Z0J1</accession>
<keyword evidence="2" id="KW-0812">Transmembrane</keyword>
<evidence type="ECO:0000313" key="3">
    <source>
        <dbReference type="EMBL" id="KAF9479187.1"/>
    </source>
</evidence>
<feature type="region of interest" description="Disordered" evidence="1">
    <location>
        <begin position="1"/>
        <end position="21"/>
    </location>
</feature>
<reference evidence="3" key="1">
    <citation type="submission" date="2020-11" db="EMBL/GenBank/DDBJ databases">
        <authorList>
            <consortium name="DOE Joint Genome Institute"/>
            <person name="Ahrendt S."/>
            <person name="Riley R."/>
            <person name="Andreopoulos W."/>
            <person name="Labutti K."/>
            <person name="Pangilinan J."/>
            <person name="Ruiz-Duenas F.J."/>
            <person name="Barrasa J.M."/>
            <person name="Sanchez-Garcia M."/>
            <person name="Camarero S."/>
            <person name="Miyauchi S."/>
            <person name="Serrano A."/>
            <person name="Linde D."/>
            <person name="Babiker R."/>
            <person name="Drula E."/>
            <person name="Ayuso-Fernandez I."/>
            <person name="Pacheco R."/>
            <person name="Padilla G."/>
            <person name="Ferreira P."/>
            <person name="Barriuso J."/>
            <person name="Kellner H."/>
            <person name="Castanera R."/>
            <person name="Alfaro M."/>
            <person name="Ramirez L."/>
            <person name="Pisabarro A.G."/>
            <person name="Kuo A."/>
            <person name="Tritt A."/>
            <person name="Lipzen A."/>
            <person name="He G."/>
            <person name="Yan M."/>
            <person name="Ng V."/>
            <person name="Cullen D."/>
            <person name="Martin F."/>
            <person name="Rosso M.-N."/>
            <person name="Henrissat B."/>
            <person name="Hibbett D."/>
            <person name="Martinez A.T."/>
            <person name="Grigoriev I.V."/>
        </authorList>
    </citation>
    <scope>NUCLEOTIDE SEQUENCE</scope>
    <source>
        <strain evidence="3">CIRM-BRFM 674</strain>
    </source>
</reference>
<gene>
    <name evidence="3" type="ORF">BDN70DRAFT_703332</name>
</gene>
<proteinExistence type="predicted"/>
<comment type="caution">
    <text evidence="3">The sequence shown here is derived from an EMBL/GenBank/DDBJ whole genome shotgun (WGS) entry which is preliminary data.</text>
</comment>
<name>A0A9P5Z0J1_9AGAR</name>
<keyword evidence="2" id="KW-0472">Membrane</keyword>
<evidence type="ECO:0000256" key="2">
    <source>
        <dbReference type="SAM" id="Phobius"/>
    </source>
</evidence>
<organism evidence="3 4">
    <name type="scientific">Pholiota conissans</name>
    <dbReference type="NCBI Taxonomy" id="109636"/>
    <lineage>
        <taxon>Eukaryota</taxon>
        <taxon>Fungi</taxon>
        <taxon>Dikarya</taxon>
        <taxon>Basidiomycota</taxon>
        <taxon>Agaricomycotina</taxon>
        <taxon>Agaricomycetes</taxon>
        <taxon>Agaricomycetidae</taxon>
        <taxon>Agaricales</taxon>
        <taxon>Agaricineae</taxon>
        <taxon>Strophariaceae</taxon>
        <taxon>Pholiota</taxon>
    </lineage>
</organism>
<dbReference type="Proteomes" id="UP000807469">
    <property type="component" value="Unassembled WGS sequence"/>
</dbReference>
<protein>
    <submittedName>
        <fullName evidence="3">Uncharacterized protein</fullName>
    </submittedName>
</protein>
<feature type="transmembrane region" description="Helical" evidence="2">
    <location>
        <begin position="28"/>
        <end position="46"/>
    </location>
</feature>
<keyword evidence="4" id="KW-1185">Reference proteome</keyword>
<dbReference type="AlphaFoldDB" id="A0A9P5Z0J1"/>